<accession>A0A0H2R6L3</accession>
<proteinExistence type="predicted"/>
<name>A0A0H2R6L3_9AGAM</name>
<feature type="transmembrane region" description="Helical" evidence="2">
    <location>
        <begin position="122"/>
        <end position="143"/>
    </location>
</feature>
<evidence type="ECO:0000313" key="4">
    <source>
        <dbReference type="EMBL" id="KLO07430.1"/>
    </source>
</evidence>
<evidence type="ECO:0000313" key="5">
    <source>
        <dbReference type="Proteomes" id="UP000053477"/>
    </source>
</evidence>
<reference evidence="4 5" key="1">
    <citation type="submission" date="2015-04" db="EMBL/GenBank/DDBJ databases">
        <title>Complete genome sequence of Schizopora paradoxa KUC8140, a cosmopolitan wood degrader in East Asia.</title>
        <authorList>
            <consortium name="DOE Joint Genome Institute"/>
            <person name="Min B."/>
            <person name="Park H."/>
            <person name="Jang Y."/>
            <person name="Kim J.-J."/>
            <person name="Kim K.H."/>
            <person name="Pangilinan J."/>
            <person name="Lipzen A."/>
            <person name="Riley R."/>
            <person name="Grigoriev I.V."/>
            <person name="Spatafora J.W."/>
            <person name="Choi I.-G."/>
        </authorList>
    </citation>
    <scope>NUCLEOTIDE SEQUENCE [LARGE SCALE GENOMIC DNA]</scope>
    <source>
        <strain evidence="4 5">KUC8140</strain>
    </source>
</reference>
<protein>
    <recommendedName>
        <fullName evidence="3">DUF6533 domain-containing protein</fullName>
    </recommendedName>
</protein>
<evidence type="ECO:0000256" key="2">
    <source>
        <dbReference type="SAM" id="Phobius"/>
    </source>
</evidence>
<dbReference type="Proteomes" id="UP000053477">
    <property type="component" value="Unassembled WGS sequence"/>
</dbReference>
<feature type="domain" description="DUF6533" evidence="3">
    <location>
        <begin position="27"/>
        <end position="69"/>
    </location>
</feature>
<dbReference type="InParanoid" id="A0A0H2R6L3"/>
<gene>
    <name evidence="4" type="ORF">SCHPADRAFT_945302</name>
</gene>
<evidence type="ECO:0000256" key="1">
    <source>
        <dbReference type="SAM" id="MobiDB-lite"/>
    </source>
</evidence>
<dbReference type="InterPro" id="IPR045340">
    <property type="entry name" value="DUF6533"/>
</dbReference>
<dbReference type="Pfam" id="PF20151">
    <property type="entry name" value="DUF6533"/>
    <property type="match status" value="1"/>
</dbReference>
<feature type="region of interest" description="Disordered" evidence="1">
    <location>
        <begin position="326"/>
        <end position="351"/>
    </location>
</feature>
<feature type="transmembrane region" description="Helical" evidence="2">
    <location>
        <begin position="224"/>
        <end position="244"/>
    </location>
</feature>
<dbReference type="STRING" id="27342.A0A0H2R6L3"/>
<evidence type="ECO:0000259" key="3">
    <source>
        <dbReference type="Pfam" id="PF20151"/>
    </source>
</evidence>
<feature type="transmembrane region" description="Helical" evidence="2">
    <location>
        <begin position="94"/>
        <end position="115"/>
    </location>
</feature>
<keyword evidence="5" id="KW-1185">Reference proteome</keyword>
<dbReference type="OrthoDB" id="2745134at2759"/>
<sequence>MNQTSPAALVQLYREAAVQYTGLKFSLAASVLVLIYDTLLTIDDEVEYIWKQKFSAVTFIFFMNRYYAIAVMVVTTLQEILPVFTAAKMIKFPLFAGSIPLTIFPNIIIGLRVYALYKRDRILGVILVAFNITLVGVGLWLYLEPSLQLILLPGSLTLNDSIPLHTCHAITSPKLSSLQAASFQFLQTAYDSLALVMIVWRTWKESMAIRSLTGLRSVIFQHGLIYYVFVFSLKLPLAVMIFVATDRLKYAMSGPALALGPMAANKLTISLRAYTYKSQISKVPSSDLSTFSHRRNSWIGTSTFGLDASFASDTVMGDNHTGVYELPQLASKRNKDEPSEPGHSMDNYDDR</sequence>
<keyword evidence="2" id="KW-1133">Transmembrane helix</keyword>
<keyword evidence="2" id="KW-0472">Membrane</keyword>
<feature type="transmembrane region" description="Helical" evidence="2">
    <location>
        <begin position="183"/>
        <end position="203"/>
    </location>
</feature>
<feature type="transmembrane region" description="Helical" evidence="2">
    <location>
        <begin position="20"/>
        <end position="42"/>
    </location>
</feature>
<dbReference type="EMBL" id="KQ086140">
    <property type="protein sequence ID" value="KLO07430.1"/>
    <property type="molecule type" value="Genomic_DNA"/>
</dbReference>
<feature type="transmembrane region" description="Helical" evidence="2">
    <location>
        <begin position="54"/>
        <end position="74"/>
    </location>
</feature>
<keyword evidence="2" id="KW-0812">Transmembrane</keyword>
<dbReference type="AlphaFoldDB" id="A0A0H2R6L3"/>
<organism evidence="4 5">
    <name type="scientific">Schizopora paradoxa</name>
    <dbReference type="NCBI Taxonomy" id="27342"/>
    <lineage>
        <taxon>Eukaryota</taxon>
        <taxon>Fungi</taxon>
        <taxon>Dikarya</taxon>
        <taxon>Basidiomycota</taxon>
        <taxon>Agaricomycotina</taxon>
        <taxon>Agaricomycetes</taxon>
        <taxon>Hymenochaetales</taxon>
        <taxon>Schizoporaceae</taxon>
        <taxon>Schizopora</taxon>
    </lineage>
</organism>